<dbReference type="CDD" id="cd09487">
    <property type="entry name" value="SAM_superfamily"/>
    <property type="match status" value="1"/>
</dbReference>
<name>A0A9D4ZNL4_ADICA</name>
<accession>A0A9D4ZNL4</accession>
<feature type="compositionally biased region" description="Polar residues" evidence="1">
    <location>
        <begin position="113"/>
        <end position="122"/>
    </location>
</feature>
<comment type="caution">
    <text evidence="3">The sequence shown here is derived from an EMBL/GenBank/DDBJ whole genome shotgun (WGS) entry which is preliminary data.</text>
</comment>
<gene>
    <name evidence="3" type="ORF">GOP47_0001787</name>
</gene>
<dbReference type="Proteomes" id="UP000886520">
    <property type="component" value="Chromosome 2"/>
</dbReference>
<evidence type="ECO:0000313" key="3">
    <source>
        <dbReference type="EMBL" id="KAI5082044.1"/>
    </source>
</evidence>
<evidence type="ECO:0000313" key="4">
    <source>
        <dbReference type="Proteomes" id="UP000886520"/>
    </source>
</evidence>
<reference evidence="3" key="1">
    <citation type="submission" date="2021-01" db="EMBL/GenBank/DDBJ databases">
        <title>Adiantum capillus-veneris genome.</title>
        <authorList>
            <person name="Fang Y."/>
            <person name="Liao Q."/>
        </authorList>
    </citation>
    <scope>NUCLEOTIDE SEQUENCE</scope>
    <source>
        <strain evidence="3">H3</strain>
        <tissue evidence="3">Leaf</tissue>
    </source>
</reference>
<evidence type="ECO:0000259" key="2">
    <source>
        <dbReference type="PROSITE" id="PS50105"/>
    </source>
</evidence>
<keyword evidence="4" id="KW-1185">Reference proteome</keyword>
<feature type="region of interest" description="Disordered" evidence="1">
    <location>
        <begin position="177"/>
        <end position="203"/>
    </location>
</feature>
<protein>
    <recommendedName>
        <fullName evidence="2">SAM domain-containing protein</fullName>
    </recommendedName>
</protein>
<feature type="domain" description="SAM" evidence="2">
    <location>
        <begin position="360"/>
        <end position="395"/>
    </location>
</feature>
<feature type="compositionally biased region" description="Basic and acidic residues" evidence="1">
    <location>
        <begin position="124"/>
        <end position="138"/>
    </location>
</feature>
<feature type="region of interest" description="Disordered" evidence="1">
    <location>
        <begin position="303"/>
        <end position="323"/>
    </location>
</feature>
<organism evidence="3 4">
    <name type="scientific">Adiantum capillus-veneris</name>
    <name type="common">Maidenhair fern</name>
    <dbReference type="NCBI Taxonomy" id="13818"/>
    <lineage>
        <taxon>Eukaryota</taxon>
        <taxon>Viridiplantae</taxon>
        <taxon>Streptophyta</taxon>
        <taxon>Embryophyta</taxon>
        <taxon>Tracheophyta</taxon>
        <taxon>Polypodiopsida</taxon>
        <taxon>Polypodiidae</taxon>
        <taxon>Polypodiales</taxon>
        <taxon>Pteridineae</taxon>
        <taxon>Pteridaceae</taxon>
        <taxon>Vittarioideae</taxon>
        <taxon>Adiantum</taxon>
    </lineage>
</organism>
<feature type="compositionally biased region" description="Polar residues" evidence="1">
    <location>
        <begin position="312"/>
        <end position="323"/>
    </location>
</feature>
<feature type="region of interest" description="Disordered" evidence="1">
    <location>
        <begin position="98"/>
        <end position="138"/>
    </location>
</feature>
<dbReference type="EMBL" id="JABFUD020000003">
    <property type="protein sequence ID" value="KAI5082044.1"/>
    <property type="molecule type" value="Genomic_DNA"/>
</dbReference>
<evidence type="ECO:0000256" key="1">
    <source>
        <dbReference type="SAM" id="MobiDB-lite"/>
    </source>
</evidence>
<dbReference type="InterPro" id="IPR013761">
    <property type="entry name" value="SAM/pointed_sf"/>
</dbReference>
<sequence length="395" mass="43802">MHMQPTTDETAVFAVAGSKLSRLQALRTTERELKLRCNISLWHTNRWLLLCSSSTGTPRRRAHHKREVPMIRIPLSGENAEDETEAFGCLGCREETTASTSRRAHLPPDLSDPTAQASSSLQEGGHDAAAKHQDDDAHSDCNSWVEVRKQRVVIIIPPLPETKFEFPSTTLARVRKDEAHCTSRKPSAVLPQDTGRAKSSSGKVYGKKAWNALKTEREGMRETTSRDPPPISGMDILLASALGADHTGWQDMRHHRIDLLASCTREEASLDTADSSIQPLPIKAKPVMVNKGALKLHCKPAHSNKSKKLMKPQNTTGFKNNLNKNKSKGTEISYVSSVNHSIRVVTLKKHLEKAGGLKGWLCSLGLSQFKEAFGKRRWSEGDLLQLQMDDLKQMG</sequence>
<dbReference type="PROSITE" id="PS50105">
    <property type="entry name" value="SAM_DOMAIN"/>
    <property type="match status" value="1"/>
</dbReference>
<proteinExistence type="predicted"/>
<dbReference type="Pfam" id="PF00536">
    <property type="entry name" value="SAM_1"/>
    <property type="match status" value="1"/>
</dbReference>
<dbReference type="SUPFAM" id="SSF47769">
    <property type="entry name" value="SAM/Pointed domain"/>
    <property type="match status" value="1"/>
</dbReference>
<dbReference type="InterPro" id="IPR001660">
    <property type="entry name" value="SAM"/>
</dbReference>
<dbReference type="OrthoDB" id="271862at2759"/>
<dbReference type="AlphaFoldDB" id="A0A9D4ZNL4"/>